<dbReference type="EMBL" id="DVNC01000061">
    <property type="protein sequence ID" value="HIU54155.1"/>
    <property type="molecule type" value="Genomic_DNA"/>
</dbReference>
<gene>
    <name evidence="2" type="ORF">IAD20_08775</name>
</gene>
<evidence type="ECO:0000313" key="2">
    <source>
        <dbReference type="EMBL" id="HIU54155.1"/>
    </source>
</evidence>
<dbReference type="Proteomes" id="UP000824107">
    <property type="component" value="Unassembled WGS sequence"/>
</dbReference>
<sequence>MDAHLTIDNQKGFMYQGRFSAILETEPLREKIAAHLKTVRGEKDEEAYDMPLHEKASDSRLRN</sequence>
<reference evidence="2" key="1">
    <citation type="submission" date="2020-10" db="EMBL/GenBank/DDBJ databases">
        <authorList>
            <person name="Gilroy R."/>
        </authorList>
    </citation>
    <scope>NUCLEOTIDE SEQUENCE</scope>
    <source>
        <strain evidence="2">ChiW3-316</strain>
    </source>
</reference>
<organism evidence="2 3">
    <name type="scientific">Candidatus Scatocola faecipullorum</name>
    <dbReference type="NCBI Taxonomy" id="2840917"/>
    <lineage>
        <taxon>Bacteria</taxon>
        <taxon>Pseudomonadati</taxon>
        <taxon>Pseudomonadota</taxon>
        <taxon>Alphaproteobacteria</taxon>
        <taxon>Rhodospirillales</taxon>
        <taxon>Rhodospirillaceae</taxon>
        <taxon>Rhodospirillaceae incertae sedis</taxon>
        <taxon>Candidatus Scatocola</taxon>
    </lineage>
</organism>
<feature type="region of interest" description="Disordered" evidence="1">
    <location>
        <begin position="40"/>
        <end position="63"/>
    </location>
</feature>
<reference evidence="2" key="2">
    <citation type="journal article" date="2021" name="PeerJ">
        <title>Extensive microbial diversity within the chicken gut microbiome revealed by metagenomics and culture.</title>
        <authorList>
            <person name="Gilroy R."/>
            <person name="Ravi A."/>
            <person name="Getino M."/>
            <person name="Pursley I."/>
            <person name="Horton D.L."/>
            <person name="Alikhan N.F."/>
            <person name="Baker D."/>
            <person name="Gharbi K."/>
            <person name="Hall N."/>
            <person name="Watson M."/>
            <person name="Adriaenssens E.M."/>
            <person name="Foster-Nyarko E."/>
            <person name="Jarju S."/>
            <person name="Secka A."/>
            <person name="Antonio M."/>
            <person name="Oren A."/>
            <person name="Chaudhuri R.R."/>
            <person name="La Ragione R."/>
            <person name="Hildebrand F."/>
            <person name="Pallen M.J."/>
        </authorList>
    </citation>
    <scope>NUCLEOTIDE SEQUENCE</scope>
    <source>
        <strain evidence="2">ChiW3-316</strain>
    </source>
</reference>
<accession>A0A9D1SBM2</accession>
<dbReference type="AlphaFoldDB" id="A0A9D1SBM2"/>
<evidence type="ECO:0000256" key="1">
    <source>
        <dbReference type="SAM" id="MobiDB-lite"/>
    </source>
</evidence>
<feature type="compositionally biased region" description="Basic and acidic residues" evidence="1">
    <location>
        <begin position="51"/>
        <end position="63"/>
    </location>
</feature>
<proteinExistence type="predicted"/>
<evidence type="ECO:0000313" key="3">
    <source>
        <dbReference type="Proteomes" id="UP000824107"/>
    </source>
</evidence>
<comment type="caution">
    <text evidence="2">The sequence shown here is derived from an EMBL/GenBank/DDBJ whole genome shotgun (WGS) entry which is preliminary data.</text>
</comment>
<name>A0A9D1SBM2_9PROT</name>
<protein>
    <submittedName>
        <fullName evidence="2">Uncharacterized protein</fullName>
    </submittedName>
</protein>